<dbReference type="NCBIfam" id="NF047832">
    <property type="entry name" value="caspase_w_EACC1"/>
    <property type="match status" value="1"/>
</dbReference>
<keyword evidence="3" id="KW-1185">Reference proteome</keyword>
<dbReference type="EMBL" id="JAUSRA010000001">
    <property type="protein sequence ID" value="MDP9795534.1"/>
    <property type="molecule type" value="Genomic_DNA"/>
</dbReference>
<gene>
    <name evidence="2" type="ORF">J2S43_004046</name>
</gene>
<comment type="caution">
    <text evidence="2">The sequence shown here is derived from an EMBL/GenBank/DDBJ whole genome shotgun (WGS) entry which is preliminary data.</text>
</comment>
<sequence>MTLSDPHASRAVLIGVHSYTTLPDLPAVARNLTDLRAALTDGTIWGLPEEHCRVVGQPRDAAEILNAVLDAGRQATDTLVVYYAGHGITDPDSDNLHLTLPGSDPKLSATALNFDYLRHAIRHPQVRAPRKVVILDCCYSGRALEGGMGEPVRAHQALTEDTHVLTASDATKRAWSPPGEPHTAFTGEILRVLTEGVPGGPELLSTDDIYRQVYLALQAKARPLPQQANRNRGGEIVIARNRTLPGAPAPAPPPPPPPPWRRRALALLLAVVVAVTAAVTVWRTWTTSQAENAAVPQTVRDCEAAETTPPGATAAYSCRDRDGRPATVAVFPDRAALDGAYDRTIDGADGTRGTGDCTSAEDAEHRYPVTGAAAGRVLCFSRDDRTVVAWTDEAALALIRIEAPVAELRTLRDSWAGHVAEAPPFPSAAEKKMIDMPVATQCVRAPVGELDDFAGAVAGVTCAGTGAAGAQSVSYFQFDSTAKLQATMTSHLPGDREPTSVGCEDGDAPKFTAGRRFNIRGVYLGLLLCHPATDGNLVIEWSVEPLLIAGRAVGSEATPLADWWRLHRGPPVGVVVDAVNARDGFPDEAEKALLARIPDRSKRFCMRPSGEYRTEHVGSYPVTAGAVCSPASGPPIAFYYQFEDRDDLTANFNPPGEADGDCTSSPTTVTGEATYARGGTTGWLRCENRDGDLARIWTDERRLVYGLAFQGRDARAMSDWWEHDAGPL</sequence>
<dbReference type="InterPro" id="IPR011600">
    <property type="entry name" value="Pept_C14_caspase"/>
</dbReference>
<dbReference type="Proteomes" id="UP001240984">
    <property type="component" value="Unassembled WGS sequence"/>
</dbReference>
<accession>A0ABT9MVS0</accession>
<name>A0ABT9MVS0_9ACTN</name>
<dbReference type="Pfam" id="PF00656">
    <property type="entry name" value="Peptidase_C14"/>
    <property type="match status" value="1"/>
</dbReference>
<evidence type="ECO:0000313" key="2">
    <source>
        <dbReference type="EMBL" id="MDP9795534.1"/>
    </source>
</evidence>
<dbReference type="InterPro" id="IPR029030">
    <property type="entry name" value="Caspase-like_dom_sf"/>
</dbReference>
<dbReference type="SUPFAM" id="SSF52129">
    <property type="entry name" value="Caspase-like"/>
    <property type="match status" value="1"/>
</dbReference>
<dbReference type="Gene3D" id="3.40.50.1460">
    <property type="match status" value="1"/>
</dbReference>
<protein>
    <recommendedName>
        <fullName evidence="1">Peptidase C14 caspase domain-containing protein</fullName>
    </recommendedName>
</protein>
<proteinExistence type="predicted"/>
<feature type="domain" description="Peptidase C14 caspase" evidence="1">
    <location>
        <begin position="10"/>
        <end position="217"/>
    </location>
</feature>
<evidence type="ECO:0000313" key="3">
    <source>
        <dbReference type="Proteomes" id="UP001240984"/>
    </source>
</evidence>
<organism evidence="2 3">
    <name type="scientific">Catenuloplanes nepalensis</name>
    <dbReference type="NCBI Taxonomy" id="587533"/>
    <lineage>
        <taxon>Bacteria</taxon>
        <taxon>Bacillati</taxon>
        <taxon>Actinomycetota</taxon>
        <taxon>Actinomycetes</taxon>
        <taxon>Micromonosporales</taxon>
        <taxon>Micromonosporaceae</taxon>
        <taxon>Catenuloplanes</taxon>
    </lineage>
</organism>
<dbReference type="RefSeq" id="WP_306831443.1">
    <property type="nucleotide sequence ID" value="NZ_JAUSRA010000001.1"/>
</dbReference>
<evidence type="ECO:0000259" key="1">
    <source>
        <dbReference type="Pfam" id="PF00656"/>
    </source>
</evidence>
<reference evidence="2 3" key="1">
    <citation type="submission" date="2023-07" db="EMBL/GenBank/DDBJ databases">
        <title>Sequencing the genomes of 1000 actinobacteria strains.</title>
        <authorList>
            <person name="Klenk H.-P."/>
        </authorList>
    </citation>
    <scope>NUCLEOTIDE SEQUENCE [LARGE SCALE GENOMIC DNA]</scope>
    <source>
        <strain evidence="2 3">DSM 44710</strain>
    </source>
</reference>